<evidence type="ECO:0000313" key="2">
    <source>
        <dbReference type="Proteomes" id="UP001159363"/>
    </source>
</evidence>
<protein>
    <submittedName>
        <fullName evidence="1">Uncharacterized protein</fullName>
    </submittedName>
</protein>
<proteinExistence type="predicted"/>
<keyword evidence="2" id="KW-1185">Reference proteome</keyword>
<accession>A0ABQ9H9P3</accession>
<sequence length="334" mass="36401">MGGEQANRSATMAPDMRICFISVVDAIPCVEFSAPLFSSHPPFPLLTSLCCLQADYRGSGQKSPNLSTRSNAETASRAVIADTYHSKEDEGQCWRCLRCDRMSRTSVSGLVVSHNMATSDMSHYKKNPTDRPLEEVVYGCDRSRCSGRHIRCPLPPLATKMVDILSWPPIVLHRHCAGMTEQGVVQCCGISEALNLSAAPTDSAILGKSQQQCAELGKDTFRHWLPRWAPSHSPTLRSAKTIITTAVSFPHASTEISAPVLPPGGLISRYNAEEAALNHLVLIQITHMTELALRAYCLPMSAECSTPSRHDTCTSSIGVVQTLYPLVRQVGPKL</sequence>
<comment type="caution">
    <text evidence="1">The sequence shown here is derived from an EMBL/GenBank/DDBJ whole genome shotgun (WGS) entry which is preliminary data.</text>
</comment>
<dbReference type="Proteomes" id="UP001159363">
    <property type="component" value="Chromosome 5"/>
</dbReference>
<evidence type="ECO:0000313" key="1">
    <source>
        <dbReference type="EMBL" id="KAJ8880808.1"/>
    </source>
</evidence>
<dbReference type="EMBL" id="JARBHB010000006">
    <property type="protein sequence ID" value="KAJ8880808.1"/>
    <property type="molecule type" value="Genomic_DNA"/>
</dbReference>
<reference evidence="1 2" key="1">
    <citation type="submission" date="2023-02" db="EMBL/GenBank/DDBJ databases">
        <title>LHISI_Scaffold_Assembly.</title>
        <authorList>
            <person name="Stuart O.P."/>
            <person name="Cleave R."/>
            <person name="Magrath M.J.L."/>
            <person name="Mikheyev A.S."/>
        </authorList>
    </citation>
    <scope>NUCLEOTIDE SEQUENCE [LARGE SCALE GENOMIC DNA]</scope>
    <source>
        <strain evidence="1">Daus_M_001</strain>
        <tissue evidence="1">Leg muscle</tissue>
    </source>
</reference>
<organism evidence="1 2">
    <name type="scientific">Dryococelus australis</name>
    <dbReference type="NCBI Taxonomy" id="614101"/>
    <lineage>
        <taxon>Eukaryota</taxon>
        <taxon>Metazoa</taxon>
        <taxon>Ecdysozoa</taxon>
        <taxon>Arthropoda</taxon>
        <taxon>Hexapoda</taxon>
        <taxon>Insecta</taxon>
        <taxon>Pterygota</taxon>
        <taxon>Neoptera</taxon>
        <taxon>Polyneoptera</taxon>
        <taxon>Phasmatodea</taxon>
        <taxon>Verophasmatodea</taxon>
        <taxon>Anareolatae</taxon>
        <taxon>Phasmatidae</taxon>
        <taxon>Eurycanthinae</taxon>
        <taxon>Dryococelus</taxon>
    </lineage>
</organism>
<gene>
    <name evidence="1" type="ORF">PR048_017279</name>
</gene>
<name>A0ABQ9H9P3_9NEOP</name>